<dbReference type="Gene3D" id="3.40.50.10490">
    <property type="entry name" value="Glucose-6-phosphate isomerase like protein, domain 1"/>
    <property type="match status" value="1"/>
</dbReference>
<dbReference type="GO" id="GO:0003700">
    <property type="term" value="F:DNA-binding transcription factor activity"/>
    <property type="evidence" value="ECO:0007669"/>
    <property type="project" value="InterPro"/>
</dbReference>
<dbReference type="InterPro" id="IPR009057">
    <property type="entry name" value="Homeodomain-like_sf"/>
</dbReference>
<dbReference type="Pfam" id="PF01418">
    <property type="entry name" value="HTH_6"/>
    <property type="match status" value="1"/>
</dbReference>
<dbReference type="Pfam" id="PF01380">
    <property type="entry name" value="SIS"/>
    <property type="match status" value="1"/>
</dbReference>
<dbReference type="SUPFAM" id="SSF46689">
    <property type="entry name" value="Homeodomain-like"/>
    <property type="match status" value="1"/>
</dbReference>
<keyword evidence="1" id="KW-0805">Transcription regulation</keyword>
<dbReference type="InterPro" id="IPR047640">
    <property type="entry name" value="RpiR-like"/>
</dbReference>
<dbReference type="PANTHER" id="PTHR30514:SF1">
    <property type="entry name" value="HTH-TYPE TRANSCRIPTIONAL REGULATOR HEXR-RELATED"/>
    <property type="match status" value="1"/>
</dbReference>
<dbReference type="GO" id="GO:1901135">
    <property type="term" value="P:carbohydrate derivative metabolic process"/>
    <property type="evidence" value="ECO:0007669"/>
    <property type="project" value="InterPro"/>
</dbReference>
<dbReference type="GO" id="GO:0003677">
    <property type="term" value="F:DNA binding"/>
    <property type="evidence" value="ECO:0007669"/>
    <property type="project" value="UniProtKB-KW"/>
</dbReference>
<dbReference type="Gene3D" id="1.10.10.10">
    <property type="entry name" value="Winged helix-like DNA-binding domain superfamily/Winged helix DNA-binding domain"/>
    <property type="match status" value="1"/>
</dbReference>
<evidence type="ECO:0000256" key="1">
    <source>
        <dbReference type="ARBA" id="ARBA00023015"/>
    </source>
</evidence>
<dbReference type="InterPro" id="IPR000281">
    <property type="entry name" value="HTH_RpiR"/>
</dbReference>
<dbReference type="InterPro" id="IPR001347">
    <property type="entry name" value="SIS_dom"/>
</dbReference>
<evidence type="ECO:0000259" key="4">
    <source>
        <dbReference type="PROSITE" id="PS51071"/>
    </source>
</evidence>
<keyword evidence="3" id="KW-0804">Transcription</keyword>
<dbReference type="Proteomes" id="UP000664385">
    <property type="component" value="Unassembled WGS sequence"/>
</dbReference>
<dbReference type="InterPro" id="IPR035472">
    <property type="entry name" value="RpiR-like_SIS"/>
</dbReference>
<keyword evidence="2" id="KW-0238">DNA-binding</keyword>
<organism evidence="6 7">
    <name type="scientific">Microbacterium esteraromaticum</name>
    <dbReference type="NCBI Taxonomy" id="57043"/>
    <lineage>
        <taxon>Bacteria</taxon>
        <taxon>Bacillati</taxon>
        <taxon>Actinomycetota</taxon>
        <taxon>Actinomycetes</taxon>
        <taxon>Micrococcales</taxon>
        <taxon>Microbacteriaceae</taxon>
        <taxon>Microbacterium</taxon>
    </lineage>
</organism>
<protein>
    <submittedName>
        <fullName evidence="6">MurR/RpiR family transcriptional regulator</fullName>
    </submittedName>
</protein>
<proteinExistence type="predicted"/>
<name>A0A939IS87_9MICO</name>
<dbReference type="PROSITE" id="PS51464">
    <property type="entry name" value="SIS"/>
    <property type="match status" value="1"/>
</dbReference>
<dbReference type="CDD" id="cd05013">
    <property type="entry name" value="SIS_RpiR"/>
    <property type="match status" value="1"/>
</dbReference>
<dbReference type="RefSeq" id="WP_179409352.1">
    <property type="nucleotide sequence ID" value="NZ_CP063379.1"/>
</dbReference>
<accession>A0A939IS87</accession>
<evidence type="ECO:0000256" key="3">
    <source>
        <dbReference type="ARBA" id="ARBA00023163"/>
    </source>
</evidence>
<gene>
    <name evidence="6" type="ORF">JF543_02995</name>
</gene>
<evidence type="ECO:0000259" key="5">
    <source>
        <dbReference type="PROSITE" id="PS51464"/>
    </source>
</evidence>
<dbReference type="PANTHER" id="PTHR30514">
    <property type="entry name" value="GLUCOKINASE"/>
    <property type="match status" value="1"/>
</dbReference>
<feature type="domain" description="SIS" evidence="5">
    <location>
        <begin position="119"/>
        <end position="260"/>
    </location>
</feature>
<reference evidence="6" key="1">
    <citation type="submission" date="2020-12" db="EMBL/GenBank/DDBJ databases">
        <title>PHA producing bacteria isolated from mangrove.</title>
        <authorList>
            <person name="Zheng W."/>
            <person name="Yu S."/>
            <person name="Huang Y."/>
        </authorList>
    </citation>
    <scope>NUCLEOTIDE SEQUENCE</scope>
    <source>
        <strain evidence="6">GN8-5</strain>
    </source>
</reference>
<comment type="caution">
    <text evidence="6">The sequence shown here is derived from an EMBL/GenBank/DDBJ whole genome shotgun (WGS) entry which is preliminary data.</text>
</comment>
<dbReference type="EMBL" id="JAEMWU010000001">
    <property type="protein sequence ID" value="MBN8204922.1"/>
    <property type="molecule type" value="Genomic_DNA"/>
</dbReference>
<feature type="domain" description="HTH rpiR-type" evidence="4">
    <location>
        <begin position="8"/>
        <end position="84"/>
    </location>
</feature>
<dbReference type="SUPFAM" id="SSF53697">
    <property type="entry name" value="SIS domain"/>
    <property type="match status" value="1"/>
</dbReference>
<sequence>MSIVRPDLSVHARVRASASALGPSEGRVAAVIMERPDDVVDWSAAELAAAAGTSTATVIRACQSLGFRGFQHLRLELARSAPLTPRDSDPVAAGGTFDDAVDALRLAQESVDPERVEAATAALRGARRVVLVGNGFSGPPLQDLAMRLSSVGRAVEAPVDPLAQQFAVHSLSADDVCLALSYSGANVQTLRACTAASERGATVVLVTSYSRSPLGRLADIVIATGPVGSAHDLDPYLARLGHTVVLHTLHGALAGDARHADVADLRHVVADALSED</sequence>
<dbReference type="InterPro" id="IPR036388">
    <property type="entry name" value="WH-like_DNA-bd_sf"/>
</dbReference>
<evidence type="ECO:0000256" key="2">
    <source>
        <dbReference type="ARBA" id="ARBA00023125"/>
    </source>
</evidence>
<dbReference type="InterPro" id="IPR046348">
    <property type="entry name" value="SIS_dom_sf"/>
</dbReference>
<dbReference type="GO" id="GO:0097367">
    <property type="term" value="F:carbohydrate derivative binding"/>
    <property type="evidence" value="ECO:0007669"/>
    <property type="project" value="InterPro"/>
</dbReference>
<evidence type="ECO:0000313" key="6">
    <source>
        <dbReference type="EMBL" id="MBN8204922.1"/>
    </source>
</evidence>
<evidence type="ECO:0000313" key="7">
    <source>
        <dbReference type="Proteomes" id="UP000664385"/>
    </source>
</evidence>
<dbReference type="AlphaFoldDB" id="A0A939IS87"/>
<dbReference type="PROSITE" id="PS51071">
    <property type="entry name" value="HTH_RPIR"/>
    <property type="match status" value="1"/>
</dbReference>